<sequence length="60" mass="6599">GGHDNGNTQDRLYEEIEEDKRPGELLVVPEWFKSQHMTMVNGGLVENAIGGHEFGSSSQA</sequence>
<evidence type="ECO:0000313" key="1">
    <source>
        <dbReference type="EMBL" id="KAF9945396.1"/>
    </source>
</evidence>
<reference evidence="1" key="1">
    <citation type="journal article" date="2020" name="Fungal Divers.">
        <title>Resolving the Mortierellaceae phylogeny through synthesis of multi-gene phylogenetics and phylogenomics.</title>
        <authorList>
            <person name="Vandepol N."/>
            <person name="Liber J."/>
            <person name="Desiro A."/>
            <person name="Na H."/>
            <person name="Kennedy M."/>
            <person name="Barry K."/>
            <person name="Grigoriev I.V."/>
            <person name="Miller A.N."/>
            <person name="O'Donnell K."/>
            <person name="Stajich J.E."/>
            <person name="Bonito G."/>
        </authorList>
    </citation>
    <scope>NUCLEOTIDE SEQUENCE</scope>
    <source>
        <strain evidence="1">MES-2147</strain>
    </source>
</reference>
<dbReference type="Proteomes" id="UP000749646">
    <property type="component" value="Unassembled WGS sequence"/>
</dbReference>
<keyword evidence="2" id="KW-1185">Reference proteome</keyword>
<name>A0A9P6IUW0_9FUNG</name>
<feature type="non-terminal residue" evidence="1">
    <location>
        <position position="60"/>
    </location>
</feature>
<dbReference type="EMBL" id="JAAAHW010008016">
    <property type="protein sequence ID" value="KAF9945396.1"/>
    <property type="molecule type" value="Genomic_DNA"/>
</dbReference>
<dbReference type="OrthoDB" id="379794at2759"/>
<feature type="non-terminal residue" evidence="1">
    <location>
        <position position="1"/>
    </location>
</feature>
<evidence type="ECO:0000313" key="2">
    <source>
        <dbReference type="Proteomes" id="UP000749646"/>
    </source>
</evidence>
<comment type="caution">
    <text evidence="1">The sequence shown here is derived from an EMBL/GenBank/DDBJ whole genome shotgun (WGS) entry which is preliminary data.</text>
</comment>
<proteinExistence type="predicted"/>
<dbReference type="AlphaFoldDB" id="A0A9P6IUW0"/>
<gene>
    <name evidence="1" type="ORF">BGZ65_010799</name>
</gene>
<organism evidence="1 2">
    <name type="scientific">Modicella reniformis</name>
    <dbReference type="NCBI Taxonomy" id="1440133"/>
    <lineage>
        <taxon>Eukaryota</taxon>
        <taxon>Fungi</taxon>
        <taxon>Fungi incertae sedis</taxon>
        <taxon>Mucoromycota</taxon>
        <taxon>Mortierellomycotina</taxon>
        <taxon>Mortierellomycetes</taxon>
        <taxon>Mortierellales</taxon>
        <taxon>Mortierellaceae</taxon>
        <taxon>Modicella</taxon>
    </lineage>
</organism>
<accession>A0A9P6IUW0</accession>
<protein>
    <submittedName>
        <fullName evidence="1">Uncharacterized protein</fullName>
    </submittedName>
</protein>